<feature type="compositionally biased region" description="Acidic residues" evidence="1">
    <location>
        <begin position="442"/>
        <end position="457"/>
    </location>
</feature>
<accession>A0A6A5WI12</accession>
<evidence type="ECO:0000313" key="3">
    <source>
        <dbReference type="Proteomes" id="UP000799779"/>
    </source>
</evidence>
<protein>
    <submittedName>
        <fullName evidence="2">Uncharacterized protein</fullName>
    </submittedName>
</protein>
<feature type="compositionally biased region" description="Basic and acidic residues" evidence="1">
    <location>
        <begin position="11"/>
        <end position="22"/>
    </location>
</feature>
<name>A0A6A5WI12_9PLEO</name>
<feature type="compositionally biased region" description="Polar residues" evidence="1">
    <location>
        <begin position="180"/>
        <end position="208"/>
    </location>
</feature>
<reference evidence="2" key="1">
    <citation type="journal article" date="2020" name="Stud. Mycol.">
        <title>101 Dothideomycetes genomes: a test case for predicting lifestyles and emergence of pathogens.</title>
        <authorList>
            <person name="Haridas S."/>
            <person name="Albert R."/>
            <person name="Binder M."/>
            <person name="Bloem J."/>
            <person name="Labutti K."/>
            <person name="Salamov A."/>
            <person name="Andreopoulos B."/>
            <person name="Baker S."/>
            <person name="Barry K."/>
            <person name="Bills G."/>
            <person name="Bluhm B."/>
            <person name="Cannon C."/>
            <person name="Castanera R."/>
            <person name="Culley D."/>
            <person name="Daum C."/>
            <person name="Ezra D."/>
            <person name="Gonzalez J."/>
            <person name="Henrissat B."/>
            <person name="Kuo A."/>
            <person name="Liang C."/>
            <person name="Lipzen A."/>
            <person name="Lutzoni F."/>
            <person name="Magnuson J."/>
            <person name="Mondo S."/>
            <person name="Nolan M."/>
            <person name="Ohm R."/>
            <person name="Pangilinan J."/>
            <person name="Park H.-J."/>
            <person name="Ramirez L."/>
            <person name="Alfaro M."/>
            <person name="Sun H."/>
            <person name="Tritt A."/>
            <person name="Yoshinaga Y."/>
            <person name="Zwiers L.-H."/>
            <person name="Turgeon B."/>
            <person name="Goodwin S."/>
            <person name="Spatafora J."/>
            <person name="Crous P."/>
            <person name="Grigoriev I."/>
        </authorList>
    </citation>
    <scope>NUCLEOTIDE SEQUENCE</scope>
    <source>
        <strain evidence="2">CBS 123094</strain>
    </source>
</reference>
<feature type="compositionally biased region" description="Low complexity" evidence="1">
    <location>
        <begin position="223"/>
        <end position="238"/>
    </location>
</feature>
<evidence type="ECO:0000256" key="1">
    <source>
        <dbReference type="SAM" id="MobiDB-lite"/>
    </source>
</evidence>
<evidence type="ECO:0000313" key="2">
    <source>
        <dbReference type="EMBL" id="KAF2001077.1"/>
    </source>
</evidence>
<feature type="region of interest" description="Disordered" evidence="1">
    <location>
        <begin position="139"/>
        <end position="298"/>
    </location>
</feature>
<feature type="compositionally biased region" description="Polar residues" evidence="1">
    <location>
        <begin position="360"/>
        <end position="381"/>
    </location>
</feature>
<dbReference type="OrthoDB" id="5397087at2759"/>
<feature type="compositionally biased region" description="Polar residues" evidence="1">
    <location>
        <begin position="158"/>
        <end position="172"/>
    </location>
</feature>
<feature type="compositionally biased region" description="Low complexity" evidence="1">
    <location>
        <begin position="139"/>
        <end position="157"/>
    </location>
</feature>
<dbReference type="Proteomes" id="UP000799779">
    <property type="component" value="Unassembled WGS sequence"/>
</dbReference>
<feature type="compositionally biased region" description="Polar residues" evidence="1">
    <location>
        <begin position="259"/>
        <end position="298"/>
    </location>
</feature>
<sequence length="457" mass="50812">MPPIRTPIKPVKTERTHEENQERAYIAASRRSDRSLEARIESARRASEIHKKRTGRGLRVTEQDVVNEEMYEEEDDDLPTQYQRLSAHLSSQSRFFNQRLHDYIASQAGVRGMFMQQSGLPVYGQQFVSNPLQYPQTINPYMPQNMNPPQMFNQSPQTFSLQVPNQSQQAFRQNPYMAQRPQQHQRSASIATTQELQPTAQGAPTTESIETRRMSLPPCSVEQPSLQSPQDQSQPSLPRSITDGSGAHQSRSPQHKVANATSVSSSAHGTPPSLSGNVTPPTQQFMMNNNVSNPQAVTMNPLSMSLPPESQQFLGHSLEPTDLHTQILMAGSERLPQPFTTYHYNPNLSPKASRAPSHAATANSTTPKSNGTPPSNMTHSFGQDAMKVNTTFDSSAMTDPSSMMSDSLISPFSAYPNSIFDFPNGYDSLQLSDFSATNNNQEDFDESAFLDDSVWDN</sequence>
<dbReference type="EMBL" id="ML977585">
    <property type="protein sequence ID" value="KAF2001077.1"/>
    <property type="molecule type" value="Genomic_DNA"/>
</dbReference>
<dbReference type="AlphaFoldDB" id="A0A6A5WI12"/>
<keyword evidence="3" id="KW-1185">Reference proteome</keyword>
<feature type="region of interest" description="Disordered" evidence="1">
    <location>
        <begin position="437"/>
        <end position="457"/>
    </location>
</feature>
<organism evidence="2 3">
    <name type="scientific">Amniculicola lignicola CBS 123094</name>
    <dbReference type="NCBI Taxonomy" id="1392246"/>
    <lineage>
        <taxon>Eukaryota</taxon>
        <taxon>Fungi</taxon>
        <taxon>Dikarya</taxon>
        <taxon>Ascomycota</taxon>
        <taxon>Pezizomycotina</taxon>
        <taxon>Dothideomycetes</taxon>
        <taxon>Pleosporomycetidae</taxon>
        <taxon>Pleosporales</taxon>
        <taxon>Amniculicolaceae</taxon>
        <taxon>Amniculicola</taxon>
    </lineage>
</organism>
<feature type="region of interest" description="Disordered" evidence="1">
    <location>
        <begin position="346"/>
        <end position="382"/>
    </location>
</feature>
<proteinExistence type="predicted"/>
<gene>
    <name evidence="2" type="ORF">P154DRAFT_187364</name>
</gene>
<feature type="region of interest" description="Disordered" evidence="1">
    <location>
        <begin position="1"/>
        <end position="33"/>
    </location>
</feature>